<feature type="chain" id="PRO_5032382891" evidence="1">
    <location>
        <begin position="18"/>
        <end position="210"/>
    </location>
</feature>
<comment type="caution">
    <text evidence="2">The sequence shown here is derived from an EMBL/GenBank/DDBJ whole genome shotgun (WGS) entry which is preliminary data.</text>
</comment>
<proteinExistence type="predicted"/>
<keyword evidence="3" id="KW-1185">Reference proteome</keyword>
<dbReference type="EMBL" id="JACSDY010000009">
    <property type="protein sequence ID" value="KAF7420256.1"/>
    <property type="molecule type" value="Genomic_DNA"/>
</dbReference>
<gene>
    <name evidence="2" type="ORF">H0235_010553</name>
</gene>
<keyword evidence="1" id="KW-0732">Signal</keyword>
<sequence>MVEQHRGWVLLPSVALASSLMQVQRSASAKDKTKKTSPSNTTKILDARTFLEDENEESPSIAKNVVAAREAKSSFSLETNRAKILIDINGSARSRYFEVLYIARCFTNARPNFTTFTRTHAFLMLEKIWKDGSVYCRIIVGCDNVRWENPHVCQTLCEHRHEISHTLRVAFGKCSDCELTYGARLTKPVAGSATLLAVPPITSRYYERRT</sequence>
<evidence type="ECO:0000256" key="1">
    <source>
        <dbReference type="SAM" id="SignalP"/>
    </source>
</evidence>
<feature type="signal peptide" evidence="1">
    <location>
        <begin position="1"/>
        <end position="17"/>
    </location>
</feature>
<accession>A0A834NX93</accession>
<reference evidence="2" key="1">
    <citation type="journal article" date="2020" name="G3 (Bethesda)">
        <title>High-Quality Assemblies for Three Invasive Social Wasps from the &lt;i&gt;Vespula&lt;/i&gt; Genus.</title>
        <authorList>
            <person name="Harrop T.W.R."/>
            <person name="Guhlin J."/>
            <person name="McLaughlin G.M."/>
            <person name="Permina E."/>
            <person name="Stockwell P."/>
            <person name="Gilligan J."/>
            <person name="Le Lec M.F."/>
            <person name="Gruber M.A.M."/>
            <person name="Quinn O."/>
            <person name="Lovegrove M."/>
            <person name="Duncan E.J."/>
            <person name="Remnant E.J."/>
            <person name="Van Eeckhoven J."/>
            <person name="Graham B."/>
            <person name="Knapp R.A."/>
            <person name="Langford K.W."/>
            <person name="Kronenberg Z."/>
            <person name="Press M.O."/>
            <person name="Eacker S.M."/>
            <person name="Wilson-Rankin E.E."/>
            <person name="Purcell J."/>
            <person name="Lester P.J."/>
            <person name="Dearden P.K."/>
        </authorList>
    </citation>
    <scope>NUCLEOTIDE SEQUENCE</scope>
    <source>
        <strain evidence="2">Volc-1</strain>
    </source>
</reference>
<dbReference type="Proteomes" id="UP000600918">
    <property type="component" value="Unassembled WGS sequence"/>
</dbReference>
<name>A0A834NX93_VESPE</name>
<evidence type="ECO:0000313" key="2">
    <source>
        <dbReference type="EMBL" id="KAF7420256.1"/>
    </source>
</evidence>
<protein>
    <submittedName>
        <fullName evidence="2">Uncharacterized protein</fullName>
    </submittedName>
</protein>
<dbReference type="AlphaFoldDB" id="A0A834NX93"/>
<evidence type="ECO:0000313" key="3">
    <source>
        <dbReference type="Proteomes" id="UP000600918"/>
    </source>
</evidence>
<organism evidence="2 3">
    <name type="scientific">Vespula pensylvanica</name>
    <name type="common">Western yellow jacket</name>
    <name type="synonym">Wasp</name>
    <dbReference type="NCBI Taxonomy" id="30213"/>
    <lineage>
        <taxon>Eukaryota</taxon>
        <taxon>Metazoa</taxon>
        <taxon>Ecdysozoa</taxon>
        <taxon>Arthropoda</taxon>
        <taxon>Hexapoda</taxon>
        <taxon>Insecta</taxon>
        <taxon>Pterygota</taxon>
        <taxon>Neoptera</taxon>
        <taxon>Endopterygota</taxon>
        <taxon>Hymenoptera</taxon>
        <taxon>Apocrita</taxon>
        <taxon>Aculeata</taxon>
        <taxon>Vespoidea</taxon>
        <taxon>Vespidae</taxon>
        <taxon>Vespinae</taxon>
        <taxon>Vespula</taxon>
    </lineage>
</organism>